<dbReference type="AlphaFoldDB" id="A0A2S2NUY3"/>
<feature type="compositionally biased region" description="Polar residues" evidence="1">
    <location>
        <begin position="232"/>
        <end position="252"/>
    </location>
</feature>
<gene>
    <name evidence="2" type="ORF">g.21212</name>
</gene>
<organism evidence="2">
    <name type="scientific">Schizaphis graminum</name>
    <name type="common">Green bug aphid</name>
    <dbReference type="NCBI Taxonomy" id="13262"/>
    <lineage>
        <taxon>Eukaryota</taxon>
        <taxon>Metazoa</taxon>
        <taxon>Ecdysozoa</taxon>
        <taxon>Arthropoda</taxon>
        <taxon>Hexapoda</taxon>
        <taxon>Insecta</taxon>
        <taxon>Pterygota</taxon>
        <taxon>Neoptera</taxon>
        <taxon>Paraneoptera</taxon>
        <taxon>Hemiptera</taxon>
        <taxon>Sternorrhyncha</taxon>
        <taxon>Aphidomorpha</taxon>
        <taxon>Aphidoidea</taxon>
        <taxon>Aphididae</taxon>
        <taxon>Aphidini</taxon>
        <taxon>Schizaphis</taxon>
    </lineage>
</organism>
<protein>
    <submittedName>
        <fullName evidence="2">Uncharacterized protein</fullName>
    </submittedName>
</protein>
<accession>A0A2S2NUY3</accession>
<reference evidence="2" key="1">
    <citation type="submission" date="2018-04" db="EMBL/GenBank/DDBJ databases">
        <title>Transcriptome of Schizaphis graminum biotype I.</title>
        <authorList>
            <person name="Scully E.D."/>
            <person name="Geib S.M."/>
            <person name="Palmer N.A."/>
            <person name="Koch K."/>
            <person name="Bradshaw J."/>
            <person name="Heng-Moss T."/>
            <person name="Sarath G."/>
        </authorList>
    </citation>
    <scope>NUCLEOTIDE SEQUENCE</scope>
</reference>
<feature type="region of interest" description="Disordered" evidence="1">
    <location>
        <begin position="130"/>
        <end position="257"/>
    </location>
</feature>
<evidence type="ECO:0000256" key="1">
    <source>
        <dbReference type="SAM" id="MobiDB-lite"/>
    </source>
</evidence>
<proteinExistence type="predicted"/>
<evidence type="ECO:0000313" key="2">
    <source>
        <dbReference type="EMBL" id="MBY20954.1"/>
    </source>
</evidence>
<sequence>MERLMSNPKVVKAMVRLALTVLDSSPSTACLLDQLPLSPQDVRMVFDIFVGSNGQIMLKTIAGLVSDLTTGPDTKKFLESALGMMSMFKSDDPGATTKNSDKPAESIVGSLTNFFTGGDLEEEEVIDDIRNSAPPPEVNNRKKNSPVSGTVSKPSMKKPKKDVDPWFSNTGSSFESLAKKSKSNEDPWFSRGGTASSPFQKKTAPPKLNNWFKSSTNSGKGKVSRDGETVSDKNNYSNLEVVTEKSGSASFSDNDDTSKIAAKPVDVKTKTKIVAKKPVIKEVDDFDSGEYD</sequence>
<dbReference type="EMBL" id="GGMR01008335">
    <property type="protein sequence ID" value="MBY20954.1"/>
    <property type="molecule type" value="Transcribed_RNA"/>
</dbReference>
<name>A0A2S2NUY3_SCHGA</name>